<keyword evidence="2" id="KW-0732">Signal</keyword>
<sequence>CQGQPTLLCLLCMAMCLTGIPAGPVRKAQKNNQAAPIDDMNVLMYGVLQFSETLHHVYESTDAKFARIERSLRRHEERLERLGQEAGQAAEKDREMRQVLGQIQVRKRTRPALTKVYCERKPAN</sequence>
<name>A0A8C8LSX8_ONCTS</name>
<keyword evidence="1" id="KW-0175">Coiled coil</keyword>
<dbReference type="Ensembl" id="ENSOTST00005042845.2">
    <property type="protein sequence ID" value="ENSOTSP00005039370.1"/>
    <property type="gene ID" value="ENSOTSG00005018696.2"/>
</dbReference>
<dbReference type="AlphaFoldDB" id="A0A8C8LSX8"/>
<reference evidence="3" key="2">
    <citation type="submission" date="2025-09" db="UniProtKB">
        <authorList>
            <consortium name="Ensembl"/>
        </authorList>
    </citation>
    <scope>IDENTIFICATION</scope>
</reference>
<reference evidence="3" key="1">
    <citation type="submission" date="2025-08" db="UniProtKB">
        <authorList>
            <consortium name="Ensembl"/>
        </authorList>
    </citation>
    <scope>IDENTIFICATION</scope>
</reference>
<dbReference type="PANTHER" id="PTHR21463:SF0">
    <property type="entry name" value="ANGIOPOIETIN-LIKE PROTEIN 8"/>
    <property type="match status" value="1"/>
</dbReference>
<evidence type="ECO:0000256" key="1">
    <source>
        <dbReference type="SAM" id="Coils"/>
    </source>
</evidence>
<protein>
    <submittedName>
        <fullName evidence="3">Uncharacterized protein</fullName>
    </submittedName>
</protein>
<keyword evidence="4" id="KW-1185">Reference proteome</keyword>
<feature type="coiled-coil region" evidence="1">
    <location>
        <begin position="58"/>
        <end position="92"/>
    </location>
</feature>
<feature type="chain" id="PRO_5034475391" evidence="2">
    <location>
        <begin position="23"/>
        <end position="124"/>
    </location>
</feature>
<dbReference type="GeneTree" id="ENSGT00770000121797"/>
<dbReference type="PANTHER" id="PTHR21463">
    <property type="entry name" value="ANGIOPOIETIN-LIKE PROTEIN 8"/>
    <property type="match status" value="1"/>
</dbReference>
<dbReference type="GO" id="GO:0070328">
    <property type="term" value="P:triglyceride homeostasis"/>
    <property type="evidence" value="ECO:0007669"/>
    <property type="project" value="InterPro"/>
</dbReference>
<dbReference type="InterPro" id="IPR026614">
    <property type="entry name" value="ANGPTL8"/>
</dbReference>
<feature type="signal peptide" evidence="2">
    <location>
        <begin position="1"/>
        <end position="22"/>
    </location>
</feature>
<dbReference type="GO" id="GO:0019216">
    <property type="term" value="P:regulation of lipid metabolic process"/>
    <property type="evidence" value="ECO:0007669"/>
    <property type="project" value="InterPro"/>
</dbReference>
<dbReference type="Proteomes" id="UP000694402">
    <property type="component" value="Unassembled WGS sequence"/>
</dbReference>
<proteinExistence type="predicted"/>
<evidence type="ECO:0000256" key="2">
    <source>
        <dbReference type="SAM" id="SignalP"/>
    </source>
</evidence>
<evidence type="ECO:0000313" key="4">
    <source>
        <dbReference type="Proteomes" id="UP000694402"/>
    </source>
</evidence>
<organism evidence="3 4">
    <name type="scientific">Oncorhynchus tshawytscha</name>
    <name type="common">Chinook salmon</name>
    <name type="synonym">Salmo tshawytscha</name>
    <dbReference type="NCBI Taxonomy" id="74940"/>
    <lineage>
        <taxon>Eukaryota</taxon>
        <taxon>Metazoa</taxon>
        <taxon>Chordata</taxon>
        <taxon>Craniata</taxon>
        <taxon>Vertebrata</taxon>
        <taxon>Euteleostomi</taxon>
        <taxon>Actinopterygii</taxon>
        <taxon>Neopterygii</taxon>
        <taxon>Teleostei</taxon>
        <taxon>Protacanthopterygii</taxon>
        <taxon>Salmoniformes</taxon>
        <taxon>Salmonidae</taxon>
        <taxon>Salmoninae</taxon>
        <taxon>Oncorhynchus</taxon>
    </lineage>
</organism>
<evidence type="ECO:0000313" key="3">
    <source>
        <dbReference type="Ensembl" id="ENSOTSP00005039370.1"/>
    </source>
</evidence>
<accession>A0A8C8LSX8</accession>